<comment type="caution">
    <text evidence="2">The sequence shown here is derived from an EMBL/GenBank/DDBJ whole genome shotgun (WGS) entry which is preliminary data.</text>
</comment>
<proteinExistence type="predicted"/>
<evidence type="ECO:0000313" key="2">
    <source>
        <dbReference type="EMBL" id="GMN63475.1"/>
    </source>
</evidence>
<feature type="chain" id="PRO_5041720752" evidence="1">
    <location>
        <begin position="25"/>
        <end position="324"/>
    </location>
</feature>
<dbReference type="Proteomes" id="UP001187192">
    <property type="component" value="Unassembled WGS sequence"/>
</dbReference>
<evidence type="ECO:0000256" key="1">
    <source>
        <dbReference type="SAM" id="SignalP"/>
    </source>
</evidence>
<accession>A0AA88DYN2</accession>
<dbReference type="AlphaFoldDB" id="A0AA88DYN2"/>
<organism evidence="2 3">
    <name type="scientific">Ficus carica</name>
    <name type="common">Common fig</name>
    <dbReference type="NCBI Taxonomy" id="3494"/>
    <lineage>
        <taxon>Eukaryota</taxon>
        <taxon>Viridiplantae</taxon>
        <taxon>Streptophyta</taxon>
        <taxon>Embryophyta</taxon>
        <taxon>Tracheophyta</taxon>
        <taxon>Spermatophyta</taxon>
        <taxon>Magnoliopsida</taxon>
        <taxon>eudicotyledons</taxon>
        <taxon>Gunneridae</taxon>
        <taxon>Pentapetalae</taxon>
        <taxon>rosids</taxon>
        <taxon>fabids</taxon>
        <taxon>Rosales</taxon>
        <taxon>Moraceae</taxon>
        <taxon>Ficeae</taxon>
        <taxon>Ficus</taxon>
    </lineage>
</organism>
<sequence length="324" mass="36669">MWLRLSKLVAHLFGILVRVNRSRSSRIWPDASSSKVFDMWQLHVTCRLLVGERSEKSFEFRTSVFPPKPLPINKWLGLSLFHPRIRSSCNPIKSCQLLSRKPSFTSNVSSAQEALLKAPTLLNSLTTLPIRLGKLGGPPQTTCQASHTSLPQQGWPALTRYASEGIQRLTQMQVLGPTTLPDRSFMNELIDVRVPKQPRTQTCPQINGILVYRMADMEMVDCARGRLMYTVDYNHYGGHPHVVGVVVGRIPDRGCHRASHTWSERPAFFNHVSQGITKTGHMRERHLMLLAWMSHPPSLAPWQAKASTPHHLRLATTRKQHTMA</sequence>
<evidence type="ECO:0000313" key="3">
    <source>
        <dbReference type="Proteomes" id="UP001187192"/>
    </source>
</evidence>
<dbReference type="EMBL" id="BTGU01000150">
    <property type="protein sequence ID" value="GMN63475.1"/>
    <property type="molecule type" value="Genomic_DNA"/>
</dbReference>
<feature type="signal peptide" evidence="1">
    <location>
        <begin position="1"/>
        <end position="24"/>
    </location>
</feature>
<reference evidence="2" key="1">
    <citation type="submission" date="2023-07" db="EMBL/GenBank/DDBJ databases">
        <title>draft genome sequence of fig (Ficus carica).</title>
        <authorList>
            <person name="Takahashi T."/>
            <person name="Nishimura K."/>
        </authorList>
    </citation>
    <scope>NUCLEOTIDE SEQUENCE</scope>
</reference>
<keyword evidence="3" id="KW-1185">Reference proteome</keyword>
<keyword evidence="1" id="KW-0732">Signal</keyword>
<name>A0AA88DYN2_FICCA</name>
<protein>
    <submittedName>
        <fullName evidence="2">Uncharacterized protein</fullName>
    </submittedName>
</protein>
<gene>
    <name evidence="2" type="ORF">TIFTF001_032560</name>
</gene>